<evidence type="ECO:0000313" key="1">
    <source>
        <dbReference type="EMBL" id="RPA89232.1"/>
    </source>
</evidence>
<accession>A0A3N4ISS5</accession>
<name>A0A3N4ISS5_9PEZI</name>
<organism evidence="1 2">
    <name type="scientific">Choiromyces venosus 120613-1</name>
    <dbReference type="NCBI Taxonomy" id="1336337"/>
    <lineage>
        <taxon>Eukaryota</taxon>
        <taxon>Fungi</taxon>
        <taxon>Dikarya</taxon>
        <taxon>Ascomycota</taxon>
        <taxon>Pezizomycotina</taxon>
        <taxon>Pezizomycetes</taxon>
        <taxon>Pezizales</taxon>
        <taxon>Tuberaceae</taxon>
        <taxon>Choiromyces</taxon>
    </lineage>
</organism>
<dbReference type="Proteomes" id="UP000276215">
    <property type="component" value="Unassembled WGS sequence"/>
</dbReference>
<proteinExistence type="predicted"/>
<dbReference type="OrthoDB" id="5301632at2759"/>
<protein>
    <submittedName>
        <fullName evidence="1">Uncharacterized protein</fullName>
    </submittedName>
</protein>
<reference evidence="1 2" key="1">
    <citation type="journal article" date="2018" name="Nat. Ecol. Evol.">
        <title>Pezizomycetes genomes reveal the molecular basis of ectomycorrhizal truffle lifestyle.</title>
        <authorList>
            <person name="Murat C."/>
            <person name="Payen T."/>
            <person name="Noel B."/>
            <person name="Kuo A."/>
            <person name="Morin E."/>
            <person name="Chen J."/>
            <person name="Kohler A."/>
            <person name="Krizsan K."/>
            <person name="Balestrini R."/>
            <person name="Da Silva C."/>
            <person name="Montanini B."/>
            <person name="Hainaut M."/>
            <person name="Levati E."/>
            <person name="Barry K.W."/>
            <person name="Belfiori B."/>
            <person name="Cichocki N."/>
            <person name="Clum A."/>
            <person name="Dockter R.B."/>
            <person name="Fauchery L."/>
            <person name="Guy J."/>
            <person name="Iotti M."/>
            <person name="Le Tacon F."/>
            <person name="Lindquist E.A."/>
            <person name="Lipzen A."/>
            <person name="Malagnac F."/>
            <person name="Mello A."/>
            <person name="Molinier V."/>
            <person name="Miyauchi S."/>
            <person name="Poulain J."/>
            <person name="Riccioni C."/>
            <person name="Rubini A."/>
            <person name="Sitrit Y."/>
            <person name="Splivallo R."/>
            <person name="Traeger S."/>
            <person name="Wang M."/>
            <person name="Zifcakova L."/>
            <person name="Wipf D."/>
            <person name="Zambonelli A."/>
            <person name="Paolocci F."/>
            <person name="Nowrousian M."/>
            <person name="Ottonello S."/>
            <person name="Baldrian P."/>
            <person name="Spatafora J.W."/>
            <person name="Henrissat B."/>
            <person name="Nagy L.G."/>
            <person name="Aury J.M."/>
            <person name="Wincker P."/>
            <person name="Grigoriev I.V."/>
            <person name="Bonfante P."/>
            <person name="Martin F.M."/>
        </authorList>
    </citation>
    <scope>NUCLEOTIDE SEQUENCE [LARGE SCALE GENOMIC DNA]</scope>
    <source>
        <strain evidence="1 2">120613-1</strain>
    </source>
</reference>
<sequence length="317" mass="36349">MRLFDLSFDGNKFYISCTRDMQRRDNPREDIPGVTSPCDRDNSGPQNLKACVADHVCYMYRWSERNFDYLSHNKEPKGMDKWDEPPFNITAEDIITSSVLSKLQGIERGESGDSLSNILKSTKGGLSSLSDPRNPGVFHIPICFSRQNWNTQVTGWNTFCDTDPHCPAKNFPCFCGSWGKETDSVWRGMGVGQDNKRRNYVQHLCPRQISRKVADPLERYMAYCALDIRRNTCGTRVNGLTKYAGKDKYCQLFESVMEHKGFESIMDMDPEIKFAFTCKIKKGGKGCSMYDNMFEGLWMDAIDEGFLRFEDKPKNLP</sequence>
<dbReference type="AlphaFoldDB" id="A0A3N4ISS5"/>
<keyword evidence="2" id="KW-1185">Reference proteome</keyword>
<evidence type="ECO:0000313" key="2">
    <source>
        <dbReference type="Proteomes" id="UP000276215"/>
    </source>
</evidence>
<gene>
    <name evidence="1" type="ORF">L873DRAFT_704438</name>
</gene>
<dbReference type="EMBL" id="ML120601">
    <property type="protein sequence ID" value="RPA89232.1"/>
    <property type="molecule type" value="Genomic_DNA"/>
</dbReference>